<dbReference type="InterPro" id="IPR002397">
    <property type="entry name" value="Cyt_P450_B"/>
</dbReference>
<dbReference type="PRINTS" id="PR00359">
    <property type="entry name" value="BP450"/>
</dbReference>
<evidence type="ECO:0000256" key="1">
    <source>
        <dbReference type="ARBA" id="ARBA00010617"/>
    </source>
</evidence>
<name>A0A839EAF8_9PSEU</name>
<dbReference type="FunFam" id="1.10.630.10:FF:000018">
    <property type="entry name" value="Cytochrome P450 monooxygenase"/>
    <property type="match status" value="1"/>
</dbReference>
<keyword evidence="2" id="KW-0349">Heme</keyword>
<sequence>MSSPVPVAFDAAFLAAPYATYARLRAQAPVHRAHTPDGSPIWLVTRYNDVQAALADPNLSVDKQHSTTGYAGFSLPPALDANLLNRDAGEHARLRGLVNQAFTPRRVQQLRPRIQHLADELTATLPDGQVEMMQAWAGPLPITVICELLGIPPDQRPNFQAWTDRMLAPQTSDDVRGGVAALHEYLLELISSKRRAPGSDVLSDLIAARDAGDHLDENELVSAAFVILFAGYENTVNLLGNGLAALLTHPEQLAALRARPERIPAAVEELLRFDPPPQLAIRRFALTDLELGGMTIPAGDTVMVSLASAHRDPRAYSDPDTLDIDRGCPAAPTHLGLGYGRHFCLGAALARTEAEIALTTLLRDCEDLRLAVDPAELAWRPSFRNRGLIRLPVALSRR</sequence>
<evidence type="ECO:0000256" key="3">
    <source>
        <dbReference type="ARBA" id="ARBA00022723"/>
    </source>
</evidence>
<comment type="caution">
    <text evidence="7">The sequence shown here is derived from an EMBL/GenBank/DDBJ whole genome shotgun (WGS) entry which is preliminary data.</text>
</comment>
<keyword evidence="6" id="KW-0503">Monooxygenase</keyword>
<dbReference type="GO" id="GO:0005506">
    <property type="term" value="F:iron ion binding"/>
    <property type="evidence" value="ECO:0007669"/>
    <property type="project" value="InterPro"/>
</dbReference>
<evidence type="ECO:0000256" key="4">
    <source>
        <dbReference type="ARBA" id="ARBA00023002"/>
    </source>
</evidence>
<dbReference type="PANTHER" id="PTHR46696">
    <property type="entry name" value="P450, PUTATIVE (EUROFUNG)-RELATED"/>
    <property type="match status" value="1"/>
</dbReference>
<dbReference type="GO" id="GO:0016705">
    <property type="term" value="F:oxidoreductase activity, acting on paired donors, with incorporation or reduction of molecular oxygen"/>
    <property type="evidence" value="ECO:0007669"/>
    <property type="project" value="InterPro"/>
</dbReference>
<evidence type="ECO:0000313" key="7">
    <source>
        <dbReference type="EMBL" id="MBA8827828.1"/>
    </source>
</evidence>
<accession>A0A839EAF8</accession>
<proteinExistence type="inferred from homology"/>
<dbReference type="Gene3D" id="1.10.630.10">
    <property type="entry name" value="Cytochrome P450"/>
    <property type="match status" value="1"/>
</dbReference>
<keyword evidence="8" id="KW-1185">Reference proteome</keyword>
<dbReference type="RefSeq" id="WP_328796739.1">
    <property type="nucleotide sequence ID" value="NZ_JACGWZ010000010.1"/>
</dbReference>
<dbReference type="GO" id="GO:0020037">
    <property type="term" value="F:heme binding"/>
    <property type="evidence" value="ECO:0007669"/>
    <property type="project" value="InterPro"/>
</dbReference>
<dbReference type="CDD" id="cd11029">
    <property type="entry name" value="CYP107-like"/>
    <property type="match status" value="1"/>
</dbReference>
<dbReference type="EMBL" id="JACGWZ010000010">
    <property type="protein sequence ID" value="MBA8827828.1"/>
    <property type="molecule type" value="Genomic_DNA"/>
</dbReference>
<evidence type="ECO:0000313" key="8">
    <source>
        <dbReference type="Proteomes" id="UP000569329"/>
    </source>
</evidence>
<organism evidence="7 8">
    <name type="scientific">Halosaccharopolyspora lacisalsi</name>
    <dbReference type="NCBI Taxonomy" id="1000566"/>
    <lineage>
        <taxon>Bacteria</taxon>
        <taxon>Bacillati</taxon>
        <taxon>Actinomycetota</taxon>
        <taxon>Actinomycetes</taxon>
        <taxon>Pseudonocardiales</taxon>
        <taxon>Pseudonocardiaceae</taxon>
        <taxon>Halosaccharopolyspora</taxon>
    </lineage>
</organism>
<comment type="similarity">
    <text evidence="1">Belongs to the cytochrome P450 family.</text>
</comment>
<dbReference type="AlphaFoldDB" id="A0A839EAF8"/>
<dbReference type="Proteomes" id="UP000569329">
    <property type="component" value="Unassembled WGS sequence"/>
</dbReference>
<evidence type="ECO:0008006" key="9">
    <source>
        <dbReference type="Google" id="ProtNLM"/>
    </source>
</evidence>
<dbReference type="PRINTS" id="PR00385">
    <property type="entry name" value="P450"/>
</dbReference>
<dbReference type="PANTHER" id="PTHR46696:SF1">
    <property type="entry name" value="CYTOCHROME P450 YJIB-RELATED"/>
    <property type="match status" value="1"/>
</dbReference>
<evidence type="ECO:0000256" key="5">
    <source>
        <dbReference type="ARBA" id="ARBA00023004"/>
    </source>
</evidence>
<dbReference type="SUPFAM" id="SSF48264">
    <property type="entry name" value="Cytochrome P450"/>
    <property type="match status" value="1"/>
</dbReference>
<dbReference type="InterPro" id="IPR036396">
    <property type="entry name" value="Cyt_P450_sf"/>
</dbReference>
<evidence type="ECO:0000256" key="2">
    <source>
        <dbReference type="ARBA" id="ARBA00022617"/>
    </source>
</evidence>
<dbReference type="InterPro" id="IPR001128">
    <property type="entry name" value="Cyt_P450"/>
</dbReference>
<reference evidence="7 8" key="1">
    <citation type="submission" date="2020-07" db="EMBL/GenBank/DDBJ databases">
        <title>Sequencing the genomes of 1000 actinobacteria strains.</title>
        <authorList>
            <person name="Klenk H.-P."/>
        </authorList>
    </citation>
    <scope>NUCLEOTIDE SEQUENCE [LARGE SCALE GENOMIC DNA]</scope>
    <source>
        <strain evidence="7 8">DSM 45975</strain>
    </source>
</reference>
<protein>
    <recommendedName>
        <fullName evidence="9">Cytochrome P450</fullName>
    </recommendedName>
</protein>
<gene>
    <name evidence="7" type="ORF">FHX42_005235</name>
</gene>
<dbReference type="Pfam" id="PF00067">
    <property type="entry name" value="p450"/>
    <property type="match status" value="2"/>
</dbReference>
<evidence type="ECO:0000256" key="6">
    <source>
        <dbReference type="ARBA" id="ARBA00023033"/>
    </source>
</evidence>
<keyword evidence="3" id="KW-0479">Metal-binding</keyword>
<keyword evidence="4" id="KW-0560">Oxidoreductase</keyword>
<dbReference type="GO" id="GO:0004497">
    <property type="term" value="F:monooxygenase activity"/>
    <property type="evidence" value="ECO:0007669"/>
    <property type="project" value="UniProtKB-KW"/>
</dbReference>
<keyword evidence="5" id="KW-0408">Iron</keyword>